<dbReference type="PANTHER" id="PTHR34049:SF2">
    <property type="entry name" value="F-BOX DOMAIN CONTAINING PROTEIN, EXPRESSED"/>
    <property type="match status" value="1"/>
</dbReference>
<feature type="region of interest" description="Disordered" evidence="1">
    <location>
        <begin position="197"/>
        <end position="223"/>
    </location>
</feature>
<feature type="compositionally biased region" description="Basic and acidic residues" evidence="1">
    <location>
        <begin position="1"/>
        <end position="10"/>
    </location>
</feature>
<evidence type="ECO:0000256" key="1">
    <source>
        <dbReference type="SAM" id="MobiDB-lite"/>
    </source>
</evidence>
<comment type="caution">
    <text evidence="2">The sequence shown here is derived from an EMBL/GenBank/DDBJ whole genome shotgun (WGS) entry which is preliminary data.</text>
</comment>
<evidence type="ECO:0008006" key="4">
    <source>
        <dbReference type="Google" id="ProtNLM"/>
    </source>
</evidence>
<dbReference type="AlphaFoldDB" id="A0AAW1H0N4"/>
<organism evidence="2 3">
    <name type="scientific">Saponaria officinalis</name>
    <name type="common">Common soapwort</name>
    <name type="synonym">Lychnis saponaria</name>
    <dbReference type="NCBI Taxonomy" id="3572"/>
    <lineage>
        <taxon>Eukaryota</taxon>
        <taxon>Viridiplantae</taxon>
        <taxon>Streptophyta</taxon>
        <taxon>Embryophyta</taxon>
        <taxon>Tracheophyta</taxon>
        <taxon>Spermatophyta</taxon>
        <taxon>Magnoliopsida</taxon>
        <taxon>eudicotyledons</taxon>
        <taxon>Gunneridae</taxon>
        <taxon>Pentapetalae</taxon>
        <taxon>Caryophyllales</taxon>
        <taxon>Caryophyllaceae</taxon>
        <taxon>Caryophylleae</taxon>
        <taxon>Saponaria</taxon>
    </lineage>
</organism>
<name>A0AAW1H0N4_SAPOF</name>
<dbReference type="EMBL" id="JBDFQZ010000013">
    <property type="protein sequence ID" value="KAK9670647.1"/>
    <property type="molecule type" value="Genomic_DNA"/>
</dbReference>
<sequence length="241" mass="27442">MGKSSIKDNESNSPKQRRRTRASSNSKYLRPGALAQLRYTKSVSTKTCTDLGKKRVALSGLKKADHNDLVIEHKVITFRDSQLIMSPERFKFSIASPLNLVKQNMLPKTPKTPRFEDCDSESRLESLPLDILVKIVCHMHHDQLRVVFHVSQRVRMAVILARQFHFNYTTPDRSRQEILLSMTPVPTEHVQFHCKGESRGFPIPSPNTPKAPRHGPRPPSRLKCTEMRPVAAVLFQETSVP</sequence>
<dbReference type="EMBL" id="JBDFQZ010000013">
    <property type="protein sequence ID" value="KAK9670649.1"/>
    <property type="molecule type" value="Genomic_DNA"/>
</dbReference>
<protein>
    <recommendedName>
        <fullName evidence="4">F-box domain-containing protein</fullName>
    </recommendedName>
</protein>
<reference evidence="2 3" key="1">
    <citation type="submission" date="2024-03" db="EMBL/GenBank/DDBJ databases">
        <title>WGS assembly of Saponaria officinalis var. Norfolk2.</title>
        <authorList>
            <person name="Jenkins J."/>
            <person name="Shu S."/>
            <person name="Grimwood J."/>
            <person name="Barry K."/>
            <person name="Goodstein D."/>
            <person name="Schmutz J."/>
            <person name="Leebens-Mack J."/>
            <person name="Osbourn A."/>
        </authorList>
    </citation>
    <scope>NUCLEOTIDE SEQUENCE [LARGE SCALE GENOMIC DNA]</scope>
    <source>
        <strain evidence="3">cv. Norfolk2</strain>
        <strain evidence="2">JIC</strain>
        <tissue evidence="2">Leaf</tissue>
    </source>
</reference>
<accession>A0AAW1H0N4</accession>
<dbReference type="InterPro" id="IPR045286">
    <property type="entry name" value="FBS1-like"/>
</dbReference>
<proteinExistence type="predicted"/>
<gene>
    <name evidence="2" type="ORF">RND81_13G215300</name>
</gene>
<evidence type="ECO:0000313" key="3">
    <source>
        <dbReference type="Proteomes" id="UP001443914"/>
    </source>
</evidence>
<dbReference type="EMBL" id="JBDFQZ010000013">
    <property type="protein sequence ID" value="KAK9670648.1"/>
    <property type="molecule type" value="Genomic_DNA"/>
</dbReference>
<keyword evidence="3" id="KW-1185">Reference proteome</keyword>
<evidence type="ECO:0000313" key="2">
    <source>
        <dbReference type="EMBL" id="KAK9670648.1"/>
    </source>
</evidence>
<dbReference type="Proteomes" id="UP001443914">
    <property type="component" value="Unassembled WGS sequence"/>
</dbReference>
<dbReference type="PANTHER" id="PTHR34049">
    <property type="entry name" value="F-BOX PROTEIN SKIP27"/>
    <property type="match status" value="1"/>
</dbReference>
<feature type="region of interest" description="Disordered" evidence="1">
    <location>
        <begin position="1"/>
        <end position="27"/>
    </location>
</feature>
<dbReference type="EMBL" id="JBDFQZ010000013">
    <property type="protein sequence ID" value="KAK9670650.1"/>
    <property type="molecule type" value="Genomic_DNA"/>
</dbReference>